<name>A0A6C0LFH3_9ZZZZ</name>
<protein>
    <submittedName>
        <fullName evidence="1">Uncharacterized protein</fullName>
    </submittedName>
</protein>
<sequence length="294" mass="34684">MQKNTCEKNTNVFLMLRPFMLTLQNMKKEKKIVEKKLVEKVAASIFFPKSRAPPTEQMPEQNPIPKQIVNKILTVKSVEEKDKLFSPRQKDSLFWCYFIIKNGFSEYEYPGTTTFAREKELKFQYIDMLRSNKQLLKIKKIKNLREDIEDELANKEKIGMKTFIALCVASNINILFIHKKKCFQSIAEEDEPLYIVHQKEMNNYTKYFLQTETTKEEIQMYKNNYYQWENVDKPLKAPSAYKLEELKALYEKICTKEGVMKEGVMKEGVMKEGQIKGGVKKTKKELYDLLVMSI</sequence>
<accession>A0A6C0LFH3</accession>
<dbReference type="EMBL" id="MN740471">
    <property type="protein sequence ID" value="QHU28314.1"/>
    <property type="molecule type" value="Genomic_DNA"/>
</dbReference>
<dbReference type="AlphaFoldDB" id="A0A6C0LFH3"/>
<organism evidence="1">
    <name type="scientific">viral metagenome</name>
    <dbReference type="NCBI Taxonomy" id="1070528"/>
    <lineage>
        <taxon>unclassified sequences</taxon>
        <taxon>metagenomes</taxon>
        <taxon>organismal metagenomes</taxon>
    </lineage>
</organism>
<reference evidence="1" key="1">
    <citation type="journal article" date="2020" name="Nature">
        <title>Giant virus diversity and host interactions through global metagenomics.</title>
        <authorList>
            <person name="Schulz F."/>
            <person name="Roux S."/>
            <person name="Paez-Espino D."/>
            <person name="Jungbluth S."/>
            <person name="Walsh D.A."/>
            <person name="Denef V.J."/>
            <person name="McMahon K.D."/>
            <person name="Konstantinidis K.T."/>
            <person name="Eloe-Fadrosh E.A."/>
            <person name="Kyrpides N.C."/>
            <person name="Woyke T."/>
        </authorList>
    </citation>
    <scope>NUCLEOTIDE SEQUENCE</scope>
    <source>
        <strain evidence="1">GVMAG-M-3300027770-73</strain>
    </source>
</reference>
<proteinExistence type="predicted"/>
<evidence type="ECO:0000313" key="1">
    <source>
        <dbReference type="EMBL" id="QHU28314.1"/>
    </source>
</evidence>